<feature type="compositionally biased region" description="Polar residues" evidence="1">
    <location>
        <begin position="35"/>
        <end position="45"/>
    </location>
</feature>
<dbReference type="AlphaFoldDB" id="A0A6M5Y6F6"/>
<gene>
    <name evidence="2" type="ORF">HNV11_05035</name>
</gene>
<dbReference type="EMBL" id="CP053435">
    <property type="protein sequence ID" value="QJW88791.1"/>
    <property type="molecule type" value="Genomic_DNA"/>
</dbReference>
<evidence type="ECO:0000313" key="2">
    <source>
        <dbReference type="EMBL" id="QJW88791.1"/>
    </source>
</evidence>
<feature type="region of interest" description="Disordered" evidence="1">
    <location>
        <begin position="20"/>
        <end position="63"/>
    </location>
</feature>
<dbReference type="PROSITE" id="PS51257">
    <property type="entry name" value="PROKAR_LIPOPROTEIN"/>
    <property type="match status" value="1"/>
</dbReference>
<keyword evidence="3" id="KW-1185">Reference proteome</keyword>
<name>A0A6M5Y6F6_9BACT</name>
<accession>A0A6M5Y6F6</accession>
<protein>
    <submittedName>
        <fullName evidence="2">Uncharacterized protein</fullName>
    </submittedName>
</protein>
<feature type="compositionally biased region" description="Low complexity" evidence="1">
    <location>
        <begin position="48"/>
        <end position="58"/>
    </location>
</feature>
<evidence type="ECO:0000256" key="1">
    <source>
        <dbReference type="SAM" id="MobiDB-lite"/>
    </source>
</evidence>
<reference evidence="2 3" key="1">
    <citation type="submission" date="2020-05" db="EMBL/GenBank/DDBJ databases">
        <title>Genome sequencing of Spirosoma sp. TS118.</title>
        <authorList>
            <person name="Lee J.-H."/>
            <person name="Jeong S."/>
            <person name="Zhao L."/>
            <person name="Jung J.-H."/>
            <person name="Kim M.-K."/>
            <person name="Lim S."/>
        </authorList>
    </citation>
    <scope>NUCLEOTIDE SEQUENCE [LARGE SCALE GENOMIC DNA]</scope>
    <source>
        <strain evidence="2 3">TS118</strain>
    </source>
</reference>
<proteinExistence type="predicted"/>
<evidence type="ECO:0000313" key="3">
    <source>
        <dbReference type="Proteomes" id="UP000502756"/>
    </source>
</evidence>
<organism evidence="2 3">
    <name type="scientific">Spirosoma taeanense</name>
    <dbReference type="NCBI Taxonomy" id="2735870"/>
    <lineage>
        <taxon>Bacteria</taxon>
        <taxon>Pseudomonadati</taxon>
        <taxon>Bacteroidota</taxon>
        <taxon>Cytophagia</taxon>
        <taxon>Cytophagales</taxon>
        <taxon>Cytophagaceae</taxon>
        <taxon>Spirosoma</taxon>
    </lineage>
</organism>
<dbReference type="Proteomes" id="UP000502756">
    <property type="component" value="Chromosome"/>
</dbReference>
<sequence length="198" mass="21696">MKNFSYVVSLLLLVGCSTKPETTQSTGADSARAAVNTSSTQTGEVSSEKSMPQSSPSSRAGRWTYEERADQTGSRVYKASITSPDVLQFGFPYAGGSTAMLTIRKRDESTNVYLEVSKGQFNRSFEGGNARIRFDGKPAQSYSFSAAENGRANIIFFDAEQKLINQMKAARTMVIEIGFYAQGTRQISFNTAGLKWTR</sequence>
<dbReference type="KEGG" id="stae:HNV11_05035"/>